<dbReference type="Pfam" id="PF00994">
    <property type="entry name" value="MoCF_biosynth"/>
    <property type="match status" value="1"/>
</dbReference>
<comment type="caution">
    <text evidence="2">The sequence shown here is derived from an EMBL/GenBank/DDBJ whole genome shotgun (WGS) entry which is preliminary data.</text>
</comment>
<dbReference type="Gene3D" id="3.30.60.80">
    <property type="match status" value="1"/>
</dbReference>
<dbReference type="SUPFAM" id="SSF53218">
    <property type="entry name" value="Molybdenum cofactor biosynthesis proteins"/>
    <property type="match status" value="1"/>
</dbReference>
<dbReference type="InterPro" id="IPR053194">
    <property type="entry name" value="tRNA_methyltr_O"/>
</dbReference>
<feature type="domain" description="MoaB/Mog" evidence="1">
    <location>
        <begin position="380"/>
        <end position="512"/>
    </location>
</feature>
<evidence type="ECO:0000313" key="2">
    <source>
        <dbReference type="EMBL" id="KUG27946.1"/>
    </source>
</evidence>
<evidence type="ECO:0000259" key="1">
    <source>
        <dbReference type="SMART" id="SM00852"/>
    </source>
</evidence>
<protein>
    <submittedName>
        <fullName evidence="2">Molybdopterin biosynthesis protein moea</fullName>
    </submittedName>
</protein>
<dbReference type="PANTHER" id="PTHR39418">
    <property type="entry name" value="DEHYDROGENASE-RELATED"/>
    <property type="match status" value="1"/>
</dbReference>
<organism evidence="2">
    <name type="scientific">hydrocarbon metagenome</name>
    <dbReference type="NCBI Taxonomy" id="938273"/>
    <lineage>
        <taxon>unclassified sequences</taxon>
        <taxon>metagenomes</taxon>
        <taxon>ecological metagenomes</taxon>
    </lineage>
</organism>
<dbReference type="InterPro" id="IPR036425">
    <property type="entry name" value="MoaB/Mog-like_dom_sf"/>
</dbReference>
<dbReference type="InterPro" id="IPR003814">
    <property type="entry name" value="FmdEsu_dom"/>
</dbReference>
<proteinExistence type="predicted"/>
<name>A0A0W8G483_9ZZZZ</name>
<dbReference type="Gene3D" id="3.40.980.10">
    <property type="entry name" value="MoaB/Mog-like domain"/>
    <property type="match status" value="1"/>
</dbReference>
<dbReference type="SUPFAM" id="SSF143555">
    <property type="entry name" value="FwdE-like"/>
    <property type="match status" value="1"/>
</dbReference>
<dbReference type="InterPro" id="IPR057035">
    <property type="entry name" value="Znf-Tbcl_FmdE"/>
</dbReference>
<reference evidence="2" key="1">
    <citation type="journal article" date="2015" name="Proc. Natl. Acad. Sci. U.S.A.">
        <title>Networks of energetic and metabolic interactions define dynamics in microbial communities.</title>
        <authorList>
            <person name="Embree M."/>
            <person name="Liu J.K."/>
            <person name="Al-Bassam M.M."/>
            <person name="Zengler K."/>
        </authorList>
    </citation>
    <scope>NUCLEOTIDE SEQUENCE</scope>
</reference>
<dbReference type="Pfam" id="PF02663">
    <property type="entry name" value="FmdE"/>
    <property type="match status" value="1"/>
</dbReference>
<dbReference type="InterPro" id="IPR001453">
    <property type="entry name" value="MoaB/Mog_dom"/>
</dbReference>
<dbReference type="EMBL" id="LNQE01000274">
    <property type="protein sequence ID" value="KUG27946.1"/>
    <property type="molecule type" value="Genomic_DNA"/>
</dbReference>
<dbReference type="AlphaFoldDB" id="A0A0W8G483"/>
<gene>
    <name evidence="2" type="ORF">ASZ90_002200</name>
</gene>
<dbReference type="CDD" id="cd03522">
    <property type="entry name" value="MoeA_like"/>
    <property type="match status" value="1"/>
</dbReference>
<dbReference type="Pfam" id="PF23475">
    <property type="entry name" value="zf-Tbcl_FmdE"/>
    <property type="match status" value="1"/>
</dbReference>
<dbReference type="PANTHER" id="PTHR39418:SF1">
    <property type="entry name" value="DEHYDROGENASE"/>
    <property type="match status" value="1"/>
</dbReference>
<dbReference type="Gene3D" id="3.30.1330.130">
    <property type="match status" value="1"/>
</dbReference>
<accession>A0A0W8G483</accession>
<sequence length="545" mass="58637">MNIGQYSFDEYVIMAAAFHGNPAPGLLIGGYMVELAKSALPEGTIFDAVVETPKCLPDAVQLLTLCSYGNGWMKTVNLGRYALALYDKYTGEGVRVWIDTAKLTMWPEIRAWFLKLKPKREQNRERLVDEIRRAGPGICGMAPVKVSESFLKKGGMGAIAVCPLCGEAYPAADGGMCRGCSGEHPYMTDAGTAMDMTPPAEPGLRAIPTAQAVGRRALHDMTRIVPGESKDAAYLAGQLLTAGDVCRLHTMGRERVFVMDDVDPGSSWIHENEAALAFARAMAGEGVAFEEPPREGKINFRAEREGLLLLDRQKLKAFNLVEDVMCASRQGFLPVEGGKRFAACRAIPLYLSRDRFDRAMAILEDGPLFSIAPITPLPTGILVTGTEVFKGLVQDKFIPIVKSKVEKFGCRISGTAVVPDDQEAIARAAAELVSDGARLLVTTAGLSVDPDDVTRKGLLQAGLTEALYGAPILPGAMTLLGRMGPARVLGVPACALYYQVTALDLILPRLLAGLDLTRPDLADMAEGGFCLTCKTCTFPKCPFGK</sequence>
<dbReference type="SMART" id="SM00852">
    <property type="entry name" value="MoCF_biosynth"/>
    <property type="match status" value="1"/>
</dbReference>